<organism evidence="1 2">
    <name type="scientific">Rubellimicrobium rubrum</name>
    <dbReference type="NCBI Taxonomy" id="2585369"/>
    <lineage>
        <taxon>Bacteria</taxon>
        <taxon>Pseudomonadati</taxon>
        <taxon>Pseudomonadota</taxon>
        <taxon>Alphaproteobacteria</taxon>
        <taxon>Rhodobacterales</taxon>
        <taxon>Roseobacteraceae</taxon>
        <taxon>Rubellimicrobium</taxon>
    </lineage>
</organism>
<proteinExistence type="predicted"/>
<dbReference type="AlphaFoldDB" id="A0A5C4MUN5"/>
<name>A0A5C4MUN5_9RHOB</name>
<accession>A0A5C4MUN5</accession>
<dbReference type="EMBL" id="VDFU01000012">
    <property type="protein sequence ID" value="TNC49316.1"/>
    <property type="molecule type" value="Genomic_DNA"/>
</dbReference>
<keyword evidence="2" id="KW-1185">Reference proteome</keyword>
<comment type="caution">
    <text evidence="1">The sequence shown here is derived from an EMBL/GenBank/DDBJ whole genome shotgun (WGS) entry which is preliminary data.</text>
</comment>
<reference evidence="1 2" key="1">
    <citation type="submission" date="2019-06" db="EMBL/GenBank/DDBJ databases">
        <title>YIM 131921 draft genome.</title>
        <authorList>
            <person name="Jiang L."/>
        </authorList>
    </citation>
    <scope>NUCLEOTIDE SEQUENCE [LARGE SCALE GENOMIC DNA]</scope>
    <source>
        <strain evidence="1 2">YIM 131921</strain>
    </source>
</reference>
<dbReference type="Proteomes" id="UP000305887">
    <property type="component" value="Unassembled WGS sequence"/>
</dbReference>
<gene>
    <name evidence="1" type="ORF">FHG66_11320</name>
</gene>
<sequence>MTDEDDLNGQGFEEREDDPLEGVVPDRWTLALDGEGEVRLEMPRLPDWDEPSPNLLLFMGLTLLMADWELRAYLFGWMDETDWVGRAFAVFNDAHHTRPADMQYFVQGEEWAAVLEEDGTIRLIRPAEDDPTWEQILLMAIGLHLGNREFRSTLAAYVAEMIRRVRQLDPEGTTTRQDLLLALLGQLGNDDLLRDLSGYMDRIALRSWRSTTLKEGSAAVPDRAGHLAWGLGDVQVLKVN</sequence>
<dbReference type="RefSeq" id="WP_139076863.1">
    <property type="nucleotide sequence ID" value="NZ_VDFU01000012.1"/>
</dbReference>
<evidence type="ECO:0000313" key="2">
    <source>
        <dbReference type="Proteomes" id="UP000305887"/>
    </source>
</evidence>
<protein>
    <submittedName>
        <fullName evidence="1">Uncharacterized protein</fullName>
    </submittedName>
</protein>
<evidence type="ECO:0000313" key="1">
    <source>
        <dbReference type="EMBL" id="TNC49316.1"/>
    </source>
</evidence>